<keyword evidence="3" id="KW-0067">ATP-binding</keyword>
<dbReference type="SUPFAM" id="SSF52402">
    <property type="entry name" value="Adenine nucleotide alpha hydrolases-like"/>
    <property type="match status" value="1"/>
</dbReference>
<evidence type="ECO:0000313" key="5">
    <source>
        <dbReference type="EMBL" id="KAK9904460.1"/>
    </source>
</evidence>
<feature type="domain" description="Glutamine amidotransferase type-2" evidence="4">
    <location>
        <begin position="2"/>
        <end position="158"/>
    </location>
</feature>
<dbReference type="PANTHER" id="PTHR11772">
    <property type="entry name" value="ASPARAGINE SYNTHETASE"/>
    <property type="match status" value="1"/>
</dbReference>
<sequence>MCGILAVFGCVDNSQAKRSRIIELSRRLRHRGPDWSGLHCHGDCYLAHQRLAIVDPASGDQPLYTTTRPSLSRLMPIFMKSVEKNLSTCWTGCSRLSSLTQETTLLLLLEMLLALLPLYMGWGLDGSIWFASEMKAISDDCERFISFPPGHLYSSKQGGLRRWYNPQWFLEKIPSTSYDPIVLRNAFEKAVLKRLMTDWGSQLHTFCVGLEGSPDLKAAREVADYLGTRHHEFHFTVQEGIDALEEVIYHVETYDVTTVRASTPMFLMSRKIKSLGVKMVLSGEGSDEIFGGYLYFHKAPNKEEFHQETCQKIKALHLYDCLRANNQLQLGVLRLVYPF</sequence>
<dbReference type="PROSITE" id="PS51278">
    <property type="entry name" value="GATASE_TYPE_2"/>
    <property type="match status" value="1"/>
</dbReference>
<reference evidence="5 6" key="1">
    <citation type="journal article" date="2023" name="G3 (Bethesda)">
        <title>A chromosome-length genome assembly and annotation of blackberry (Rubus argutus, cv. 'Hillquist').</title>
        <authorList>
            <person name="Bruna T."/>
            <person name="Aryal R."/>
            <person name="Dudchenko O."/>
            <person name="Sargent D.J."/>
            <person name="Mead D."/>
            <person name="Buti M."/>
            <person name="Cavallini A."/>
            <person name="Hytonen T."/>
            <person name="Andres J."/>
            <person name="Pham M."/>
            <person name="Weisz D."/>
            <person name="Mascagni F."/>
            <person name="Usai G."/>
            <person name="Natali L."/>
            <person name="Bassil N."/>
            <person name="Fernandez G.E."/>
            <person name="Lomsadze A."/>
            <person name="Armour M."/>
            <person name="Olukolu B."/>
            <person name="Poorten T."/>
            <person name="Britton C."/>
            <person name="Davik J."/>
            <person name="Ashrafi H."/>
            <person name="Aiden E.L."/>
            <person name="Borodovsky M."/>
            <person name="Worthington M."/>
        </authorList>
    </citation>
    <scope>NUCLEOTIDE SEQUENCE [LARGE SCALE GENOMIC DNA]</scope>
    <source>
        <strain evidence="5">PI 553951</strain>
    </source>
</reference>
<dbReference type="AlphaFoldDB" id="A0AAW1VMK5"/>
<dbReference type="CDD" id="cd01991">
    <property type="entry name" value="Asn_synthase_B_C"/>
    <property type="match status" value="1"/>
</dbReference>
<evidence type="ECO:0000256" key="1">
    <source>
        <dbReference type="ARBA" id="ARBA00022598"/>
    </source>
</evidence>
<name>A0AAW1VMK5_RUBAR</name>
<comment type="caution">
    <text evidence="5">The sequence shown here is derived from an EMBL/GenBank/DDBJ whole genome shotgun (WGS) entry which is preliminary data.</text>
</comment>
<dbReference type="InterPro" id="IPR017932">
    <property type="entry name" value="GATase_2_dom"/>
</dbReference>
<dbReference type="Gene3D" id="3.40.50.620">
    <property type="entry name" value="HUPs"/>
    <property type="match status" value="1"/>
</dbReference>
<evidence type="ECO:0000313" key="6">
    <source>
        <dbReference type="Proteomes" id="UP001457282"/>
    </source>
</evidence>
<dbReference type="InterPro" id="IPR001962">
    <property type="entry name" value="Asn_synthase"/>
</dbReference>
<dbReference type="InterPro" id="IPR050795">
    <property type="entry name" value="Asn_Synthetase"/>
</dbReference>
<evidence type="ECO:0000256" key="3">
    <source>
        <dbReference type="ARBA" id="ARBA00022840"/>
    </source>
</evidence>
<organism evidence="5 6">
    <name type="scientific">Rubus argutus</name>
    <name type="common">Southern blackberry</name>
    <dbReference type="NCBI Taxonomy" id="59490"/>
    <lineage>
        <taxon>Eukaryota</taxon>
        <taxon>Viridiplantae</taxon>
        <taxon>Streptophyta</taxon>
        <taxon>Embryophyta</taxon>
        <taxon>Tracheophyta</taxon>
        <taxon>Spermatophyta</taxon>
        <taxon>Magnoliopsida</taxon>
        <taxon>eudicotyledons</taxon>
        <taxon>Gunneridae</taxon>
        <taxon>Pentapetalae</taxon>
        <taxon>rosids</taxon>
        <taxon>fabids</taxon>
        <taxon>Rosales</taxon>
        <taxon>Rosaceae</taxon>
        <taxon>Rosoideae</taxon>
        <taxon>Rosoideae incertae sedis</taxon>
        <taxon>Rubus</taxon>
    </lineage>
</organism>
<dbReference type="InterPro" id="IPR014729">
    <property type="entry name" value="Rossmann-like_a/b/a_fold"/>
</dbReference>
<dbReference type="Proteomes" id="UP001457282">
    <property type="component" value="Unassembled WGS sequence"/>
</dbReference>
<dbReference type="GO" id="GO:0004066">
    <property type="term" value="F:asparagine synthase (glutamine-hydrolyzing) activity"/>
    <property type="evidence" value="ECO:0007669"/>
    <property type="project" value="InterPro"/>
</dbReference>
<dbReference type="InterPro" id="IPR029055">
    <property type="entry name" value="Ntn_hydrolases_N"/>
</dbReference>
<evidence type="ECO:0000259" key="4">
    <source>
        <dbReference type="PROSITE" id="PS51278"/>
    </source>
</evidence>
<evidence type="ECO:0000256" key="2">
    <source>
        <dbReference type="ARBA" id="ARBA00022741"/>
    </source>
</evidence>
<dbReference type="GO" id="GO:0005829">
    <property type="term" value="C:cytosol"/>
    <property type="evidence" value="ECO:0007669"/>
    <property type="project" value="TreeGrafter"/>
</dbReference>
<dbReference type="Pfam" id="PF00733">
    <property type="entry name" value="Asn_synthase"/>
    <property type="match status" value="1"/>
</dbReference>
<dbReference type="SUPFAM" id="SSF56235">
    <property type="entry name" value="N-terminal nucleophile aminohydrolases (Ntn hydrolases)"/>
    <property type="match status" value="1"/>
</dbReference>
<dbReference type="PANTHER" id="PTHR11772:SF2">
    <property type="entry name" value="ASPARAGINE SYNTHETASE [GLUTAMINE-HYDROLYZING]"/>
    <property type="match status" value="1"/>
</dbReference>
<gene>
    <name evidence="5" type="ORF">M0R45_000685</name>
</gene>
<accession>A0AAW1VMK5</accession>
<dbReference type="GO" id="GO:0006529">
    <property type="term" value="P:asparagine biosynthetic process"/>
    <property type="evidence" value="ECO:0007669"/>
    <property type="project" value="InterPro"/>
</dbReference>
<keyword evidence="1" id="KW-0436">Ligase</keyword>
<protein>
    <recommendedName>
        <fullName evidence="4">Glutamine amidotransferase type-2 domain-containing protein</fullName>
    </recommendedName>
</protein>
<keyword evidence="6" id="KW-1185">Reference proteome</keyword>
<dbReference type="Gene3D" id="3.60.20.10">
    <property type="entry name" value="Glutamine Phosphoribosylpyrophosphate, subunit 1, domain 1"/>
    <property type="match status" value="2"/>
</dbReference>
<proteinExistence type="predicted"/>
<dbReference type="GO" id="GO:0005524">
    <property type="term" value="F:ATP binding"/>
    <property type="evidence" value="ECO:0007669"/>
    <property type="project" value="UniProtKB-KW"/>
</dbReference>
<keyword evidence="2" id="KW-0547">Nucleotide-binding</keyword>
<dbReference type="EMBL" id="JBEDUW010000197">
    <property type="protein sequence ID" value="KAK9904460.1"/>
    <property type="molecule type" value="Genomic_DNA"/>
</dbReference>